<evidence type="ECO:0000313" key="2">
    <source>
        <dbReference type="Proteomes" id="UP000322667"/>
    </source>
</evidence>
<accession>A0A5D2HY58</accession>
<dbReference type="Proteomes" id="UP000322667">
    <property type="component" value="Chromosome D13"/>
</dbReference>
<dbReference type="EMBL" id="CM017635">
    <property type="protein sequence ID" value="TYH35091.1"/>
    <property type="molecule type" value="Genomic_DNA"/>
</dbReference>
<reference evidence="1 2" key="1">
    <citation type="submission" date="2019-07" db="EMBL/GenBank/DDBJ databases">
        <title>WGS assembly of Gossypium tomentosum.</title>
        <authorList>
            <person name="Chen Z.J."/>
            <person name="Sreedasyam A."/>
            <person name="Ando A."/>
            <person name="Song Q."/>
            <person name="De L."/>
            <person name="Hulse-Kemp A."/>
            <person name="Ding M."/>
            <person name="Ye W."/>
            <person name="Kirkbride R."/>
            <person name="Jenkins J."/>
            <person name="Plott C."/>
            <person name="Lovell J."/>
            <person name="Lin Y.-M."/>
            <person name="Vaughn R."/>
            <person name="Liu B."/>
            <person name="Li W."/>
            <person name="Simpson S."/>
            <person name="Scheffler B."/>
            <person name="Saski C."/>
            <person name="Grover C."/>
            <person name="Hu G."/>
            <person name="Conover J."/>
            <person name="Carlson J."/>
            <person name="Shu S."/>
            <person name="Boston L."/>
            <person name="Williams M."/>
            <person name="Peterson D."/>
            <person name="Mcgee K."/>
            <person name="Jones D."/>
            <person name="Wendel J."/>
            <person name="Stelly D."/>
            <person name="Grimwood J."/>
            <person name="Schmutz J."/>
        </authorList>
    </citation>
    <scope>NUCLEOTIDE SEQUENCE [LARGE SCALE GENOMIC DNA]</scope>
    <source>
        <strain evidence="1">7179.01</strain>
    </source>
</reference>
<keyword evidence="2" id="KW-1185">Reference proteome</keyword>
<sequence>MNWTSVVIACSGGGAREEAGVHAAAARGGPRCSAPKVRELIFFC</sequence>
<name>A0A5D2HY58_GOSTO</name>
<gene>
    <name evidence="1" type="ORF">ES332_D13G169500v1</name>
</gene>
<organism evidence="1 2">
    <name type="scientific">Gossypium tomentosum</name>
    <name type="common">Hawaiian cotton</name>
    <name type="synonym">Gossypium sandvicense</name>
    <dbReference type="NCBI Taxonomy" id="34277"/>
    <lineage>
        <taxon>Eukaryota</taxon>
        <taxon>Viridiplantae</taxon>
        <taxon>Streptophyta</taxon>
        <taxon>Embryophyta</taxon>
        <taxon>Tracheophyta</taxon>
        <taxon>Spermatophyta</taxon>
        <taxon>Magnoliopsida</taxon>
        <taxon>eudicotyledons</taxon>
        <taxon>Gunneridae</taxon>
        <taxon>Pentapetalae</taxon>
        <taxon>rosids</taxon>
        <taxon>malvids</taxon>
        <taxon>Malvales</taxon>
        <taxon>Malvaceae</taxon>
        <taxon>Malvoideae</taxon>
        <taxon>Gossypium</taxon>
    </lineage>
</organism>
<proteinExistence type="predicted"/>
<dbReference type="AlphaFoldDB" id="A0A5D2HY58"/>
<protein>
    <submittedName>
        <fullName evidence="1">Uncharacterized protein</fullName>
    </submittedName>
</protein>
<evidence type="ECO:0000313" key="1">
    <source>
        <dbReference type="EMBL" id="TYH35091.1"/>
    </source>
</evidence>